<dbReference type="Gene3D" id="3.30.470.10">
    <property type="match status" value="1"/>
</dbReference>
<dbReference type="InterPro" id="IPR043132">
    <property type="entry name" value="BCAT-like_C"/>
</dbReference>
<dbReference type="SUPFAM" id="SSF56752">
    <property type="entry name" value="D-aminoacid aminotransferase-like PLP-dependent enzymes"/>
    <property type="match status" value="1"/>
</dbReference>
<proteinExistence type="predicted"/>
<dbReference type="Gene3D" id="3.20.10.10">
    <property type="entry name" value="D-amino Acid Aminotransferase, subunit A, domain 2"/>
    <property type="match status" value="1"/>
</dbReference>
<name>A0AAD9W3J7_PHOAM</name>
<evidence type="ECO:0000313" key="1">
    <source>
        <dbReference type="EMBL" id="KAK2604642.1"/>
    </source>
</evidence>
<keyword evidence="2" id="KW-1185">Reference proteome</keyword>
<dbReference type="Proteomes" id="UP001265746">
    <property type="component" value="Unassembled WGS sequence"/>
</dbReference>
<reference evidence="1" key="1">
    <citation type="submission" date="2023-06" db="EMBL/GenBank/DDBJ databases">
        <authorList>
            <person name="Noh H."/>
        </authorList>
    </citation>
    <scope>NUCLEOTIDE SEQUENCE</scope>
    <source>
        <strain evidence="1">DUCC20226</strain>
    </source>
</reference>
<comment type="caution">
    <text evidence="1">The sequence shown here is derived from an EMBL/GenBank/DDBJ whole genome shotgun (WGS) entry which is preliminary data.</text>
</comment>
<dbReference type="AlphaFoldDB" id="A0AAD9W3J7"/>
<organism evidence="1 2">
    <name type="scientific">Phomopsis amygdali</name>
    <name type="common">Fusicoccum amygdali</name>
    <dbReference type="NCBI Taxonomy" id="1214568"/>
    <lineage>
        <taxon>Eukaryota</taxon>
        <taxon>Fungi</taxon>
        <taxon>Dikarya</taxon>
        <taxon>Ascomycota</taxon>
        <taxon>Pezizomycotina</taxon>
        <taxon>Sordariomycetes</taxon>
        <taxon>Sordariomycetidae</taxon>
        <taxon>Diaporthales</taxon>
        <taxon>Diaporthaceae</taxon>
        <taxon>Diaporthe</taxon>
    </lineage>
</organism>
<dbReference type="InterPro" id="IPR036038">
    <property type="entry name" value="Aminotransferase-like"/>
</dbReference>
<evidence type="ECO:0000313" key="2">
    <source>
        <dbReference type="Proteomes" id="UP001265746"/>
    </source>
</evidence>
<dbReference type="InterPro" id="IPR043131">
    <property type="entry name" value="BCAT-like_N"/>
</dbReference>
<gene>
    <name evidence="1" type="ORF">N8I77_007555</name>
</gene>
<dbReference type="GO" id="GO:0003824">
    <property type="term" value="F:catalytic activity"/>
    <property type="evidence" value="ECO:0007669"/>
    <property type="project" value="InterPro"/>
</dbReference>
<accession>A0AAD9W3J7</accession>
<dbReference type="InterPro" id="IPR001544">
    <property type="entry name" value="Aminotrans_IV"/>
</dbReference>
<dbReference type="EMBL" id="JAUJFL010000004">
    <property type="protein sequence ID" value="KAK2604642.1"/>
    <property type="molecule type" value="Genomic_DNA"/>
</dbReference>
<protein>
    <submittedName>
        <fullName evidence="1">Uncharacterized protein</fullName>
    </submittedName>
</protein>
<sequence>MQSDLTYDEPCVWDGRFFRIDDHIIRLESSCKTLRLKLPLPREEVKTTLVEMVAKGGIRDASVEIIVTRWLKGVRGSRPDELLNNSLYMFFQPYVWVMEPEMQPVAGKATVARAVCRIPPGSIDPPVMNLQWGDIVRGLFDGIMPTTELDGNLVKDGKLGPITKDIWDGYCAIYYDPKFIFEIDFKNGTAVNGVCQNG</sequence>
<dbReference type="Pfam" id="PF01063">
    <property type="entry name" value="Aminotran_4"/>
    <property type="match status" value="1"/>
</dbReference>